<organism evidence="2 3">
    <name type="scientific">Paenibacillus cremeus</name>
    <dbReference type="NCBI Taxonomy" id="2163881"/>
    <lineage>
        <taxon>Bacteria</taxon>
        <taxon>Bacillati</taxon>
        <taxon>Bacillota</taxon>
        <taxon>Bacilli</taxon>
        <taxon>Bacillales</taxon>
        <taxon>Paenibacillaceae</taxon>
        <taxon>Paenibacillus</taxon>
    </lineage>
</organism>
<comment type="caution">
    <text evidence="2">The sequence shown here is derived from an EMBL/GenBank/DDBJ whole genome shotgun (WGS) entry which is preliminary data.</text>
</comment>
<evidence type="ECO:0000313" key="3">
    <source>
        <dbReference type="Proteomes" id="UP000317036"/>
    </source>
</evidence>
<feature type="domain" description="PilZ" evidence="1">
    <location>
        <begin position="5"/>
        <end position="105"/>
    </location>
</feature>
<dbReference type="AlphaFoldDB" id="A0A559K3N5"/>
<dbReference type="EMBL" id="VNJI01000049">
    <property type="protein sequence ID" value="TVY06717.1"/>
    <property type="molecule type" value="Genomic_DNA"/>
</dbReference>
<protein>
    <submittedName>
        <fullName evidence="2">PilZ domain-containing protein</fullName>
    </submittedName>
</protein>
<name>A0A559K3N5_9BACL</name>
<evidence type="ECO:0000259" key="1">
    <source>
        <dbReference type="Pfam" id="PF07238"/>
    </source>
</evidence>
<gene>
    <name evidence="2" type="ORF">FPZ49_27550</name>
</gene>
<keyword evidence="3" id="KW-1185">Reference proteome</keyword>
<proteinExistence type="predicted"/>
<dbReference type="InterPro" id="IPR009875">
    <property type="entry name" value="PilZ_domain"/>
</dbReference>
<dbReference type="RefSeq" id="WP_144853206.1">
    <property type="nucleotide sequence ID" value="NZ_VNJI01000049.1"/>
</dbReference>
<dbReference type="Gene3D" id="2.40.10.220">
    <property type="entry name" value="predicted glycosyltransferase like domains"/>
    <property type="match status" value="1"/>
</dbReference>
<dbReference type="SUPFAM" id="SSF141371">
    <property type="entry name" value="PilZ domain-like"/>
    <property type="match status" value="1"/>
</dbReference>
<dbReference type="Proteomes" id="UP000317036">
    <property type="component" value="Unassembled WGS sequence"/>
</dbReference>
<dbReference type="GO" id="GO:0035438">
    <property type="term" value="F:cyclic-di-GMP binding"/>
    <property type="evidence" value="ECO:0007669"/>
    <property type="project" value="InterPro"/>
</dbReference>
<dbReference type="OrthoDB" id="1908709at2"/>
<accession>A0A559K3N5</accession>
<evidence type="ECO:0000313" key="2">
    <source>
        <dbReference type="EMBL" id="TVY06717.1"/>
    </source>
</evidence>
<dbReference type="Pfam" id="PF07238">
    <property type="entry name" value="PilZ"/>
    <property type="match status" value="1"/>
</dbReference>
<reference evidence="2 3" key="1">
    <citation type="submission" date="2019-07" db="EMBL/GenBank/DDBJ databases">
        <authorList>
            <person name="Kim J."/>
        </authorList>
    </citation>
    <scope>NUCLEOTIDE SEQUENCE [LARGE SCALE GENOMIC DNA]</scope>
    <source>
        <strain evidence="2 3">JC52</strain>
    </source>
</reference>
<sequence>MATDNKRNFFRLLFSHPIGAEIKIIGHDDSDPDYKVFKTALVDISAGGARFYTVNPLPEEHNLLVEMKFTALGKDFRLLGTIVRSILPEPGHYEYCSQFSLDEADTTALTSMINALSIKLRKTPTPSGCSFCPAEELADFLPLTRTPR</sequence>